<keyword evidence="3" id="KW-1185">Reference proteome</keyword>
<gene>
    <name evidence="2" type="ORF">HNR00_004114</name>
</gene>
<protein>
    <recommendedName>
        <fullName evidence="1">Glycosyltransferase 61 catalytic domain-containing protein</fullName>
    </recommendedName>
</protein>
<sequence length="389" mass="42625">MGHSSFLGAASLRAKARSFDDILVHPSLEVLRNPGALFRGGPAWPRFETQILARTCWFPVPFPVDAKPPPLREAAAAAGEGVWCGPISIHFGHMVADFGMRLAASSRAYPDLPLIFSIWDLPGAEPFPFFWQIVDHLGIDRARIHLNRTPTLWRRLHVLPQAERRFGGGPHGAHLDFLDAIAAPSPGPPDIACLFVSRAGLPKGRFAGEAVLETALRSVGVTVFRPETVPLEAQLALYRRARRLIVSEGSALHAFQLLGRLEAEMIVLCRRPWRRLAAASLRPRVGALHYVEALKGLVYGLRASGRPQRTTALSILDEGRLLDALGRLGVALAWDRAAYLRAREADIAAWIAHRMAQAAHPGERAMIERRLRALSLPPPAAWPESGAQA</sequence>
<dbReference type="AlphaFoldDB" id="A0A840ZPW3"/>
<accession>A0A840ZPW3</accession>
<reference evidence="2 3" key="1">
    <citation type="submission" date="2020-08" db="EMBL/GenBank/DDBJ databases">
        <title>Genomic Encyclopedia of Type Strains, Phase IV (KMG-IV): sequencing the most valuable type-strain genomes for metagenomic binning, comparative biology and taxonomic classification.</title>
        <authorList>
            <person name="Goeker M."/>
        </authorList>
    </citation>
    <scope>NUCLEOTIDE SEQUENCE [LARGE SCALE GENOMIC DNA]</scope>
    <source>
        <strain evidence="2 3">DSM 2163</strain>
    </source>
</reference>
<evidence type="ECO:0000313" key="3">
    <source>
        <dbReference type="Proteomes" id="UP000583454"/>
    </source>
</evidence>
<comment type="caution">
    <text evidence="2">The sequence shown here is derived from an EMBL/GenBank/DDBJ whole genome shotgun (WGS) entry which is preliminary data.</text>
</comment>
<dbReference type="EMBL" id="JACHOP010000022">
    <property type="protein sequence ID" value="MBB5759380.1"/>
    <property type="molecule type" value="Genomic_DNA"/>
</dbReference>
<dbReference type="Pfam" id="PF04577">
    <property type="entry name" value="Glyco_transf_61"/>
    <property type="match status" value="1"/>
</dbReference>
<organism evidence="2 3">
    <name type="scientific">Methylorubrum rhodinum</name>
    <dbReference type="NCBI Taxonomy" id="29428"/>
    <lineage>
        <taxon>Bacteria</taxon>
        <taxon>Pseudomonadati</taxon>
        <taxon>Pseudomonadota</taxon>
        <taxon>Alphaproteobacteria</taxon>
        <taxon>Hyphomicrobiales</taxon>
        <taxon>Methylobacteriaceae</taxon>
        <taxon>Methylorubrum</taxon>
    </lineage>
</organism>
<dbReference type="RefSeq" id="WP_183572364.1">
    <property type="nucleotide sequence ID" value="NZ_JACHOP010000022.1"/>
</dbReference>
<dbReference type="InterPro" id="IPR049625">
    <property type="entry name" value="Glyco_transf_61_cat"/>
</dbReference>
<feature type="domain" description="Glycosyltransferase 61 catalytic" evidence="1">
    <location>
        <begin position="91"/>
        <end position="253"/>
    </location>
</feature>
<dbReference type="Proteomes" id="UP000583454">
    <property type="component" value="Unassembled WGS sequence"/>
</dbReference>
<evidence type="ECO:0000259" key="1">
    <source>
        <dbReference type="Pfam" id="PF04577"/>
    </source>
</evidence>
<dbReference type="GO" id="GO:0016757">
    <property type="term" value="F:glycosyltransferase activity"/>
    <property type="evidence" value="ECO:0007669"/>
    <property type="project" value="InterPro"/>
</dbReference>
<name>A0A840ZPW3_9HYPH</name>
<proteinExistence type="predicted"/>
<evidence type="ECO:0000313" key="2">
    <source>
        <dbReference type="EMBL" id="MBB5759380.1"/>
    </source>
</evidence>